<name>A0A3M6YWR1_HORWE</name>
<feature type="region of interest" description="Disordered" evidence="3">
    <location>
        <begin position="725"/>
        <end position="750"/>
    </location>
</feature>
<gene>
    <name evidence="6" type="ORF">D0868_05331</name>
</gene>
<accession>A0A3M6YWR1</accession>
<keyword evidence="4" id="KW-0472">Membrane</keyword>
<evidence type="ECO:0000256" key="4">
    <source>
        <dbReference type="SAM" id="Phobius"/>
    </source>
</evidence>
<evidence type="ECO:0000256" key="3">
    <source>
        <dbReference type="SAM" id="MobiDB-lite"/>
    </source>
</evidence>
<dbReference type="Gene3D" id="3.20.20.370">
    <property type="entry name" value="Glycoside hydrolase/deacetylase"/>
    <property type="match status" value="1"/>
</dbReference>
<feature type="transmembrane region" description="Helical" evidence="4">
    <location>
        <begin position="579"/>
        <end position="596"/>
    </location>
</feature>
<evidence type="ECO:0000259" key="5">
    <source>
        <dbReference type="PROSITE" id="PS51677"/>
    </source>
</evidence>
<dbReference type="Pfam" id="PF04082">
    <property type="entry name" value="Fungal_trans"/>
    <property type="match status" value="1"/>
</dbReference>
<feature type="transmembrane region" description="Helical" evidence="4">
    <location>
        <begin position="830"/>
        <end position="853"/>
    </location>
</feature>
<reference evidence="6 7" key="1">
    <citation type="journal article" date="2018" name="BMC Genomics">
        <title>Genomic evidence for intraspecific hybridization in a clonal and extremely halotolerant yeast.</title>
        <authorList>
            <person name="Gostincar C."/>
            <person name="Stajich J.E."/>
            <person name="Zupancic J."/>
            <person name="Zalar P."/>
            <person name="Gunde-Cimerman N."/>
        </authorList>
    </citation>
    <scope>NUCLEOTIDE SEQUENCE [LARGE SCALE GENOMIC DNA]</scope>
    <source>
        <strain evidence="6 7">EXF-6654</strain>
    </source>
</reference>
<feature type="transmembrane region" description="Helical" evidence="4">
    <location>
        <begin position="637"/>
        <end position="655"/>
    </location>
</feature>
<dbReference type="PANTHER" id="PTHR47561:SF1">
    <property type="entry name" value="POLYSACCHARIDE DEACETYLASE FAMILY PROTEIN (AFU_ORTHOLOGUE AFUA_6G05030)"/>
    <property type="match status" value="1"/>
</dbReference>
<dbReference type="GO" id="GO:0006351">
    <property type="term" value="P:DNA-templated transcription"/>
    <property type="evidence" value="ECO:0007669"/>
    <property type="project" value="InterPro"/>
</dbReference>
<dbReference type="InterPro" id="IPR037950">
    <property type="entry name" value="PgdA-like"/>
</dbReference>
<dbReference type="EMBL" id="QWIK01000366">
    <property type="protein sequence ID" value="RMY07478.1"/>
    <property type="molecule type" value="Genomic_DNA"/>
</dbReference>
<organism evidence="6 7">
    <name type="scientific">Hortaea werneckii</name>
    <name type="common">Black yeast</name>
    <name type="synonym">Cladosporium werneckii</name>
    <dbReference type="NCBI Taxonomy" id="91943"/>
    <lineage>
        <taxon>Eukaryota</taxon>
        <taxon>Fungi</taxon>
        <taxon>Dikarya</taxon>
        <taxon>Ascomycota</taxon>
        <taxon>Pezizomycotina</taxon>
        <taxon>Dothideomycetes</taxon>
        <taxon>Dothideomycetidae</taxon>
        <taxon>Mycosphaerellales</taxon>
        <taxon>Teratosphaeriaceae</taxon>
        <taxon>Hortaea</taxon>
    </lineage>
</organism>
<feature type="compositionally biased region" description="Polar residues" evidence="3">
    <location>
        <begin position="1206"/>
        <end position="1228"/>
    </location>
</feature>
<dbReference type="InterPro" id="IPR011330">
    <property type="entry name" value="Glyco_hydro/deAcase_b/a-brl"/>
</dbReference>
<dbReference type="CDD" id="cd10938">
    <property type="entry name" value="CE4_HpPgdA_like"/>
    <property type="match status" value="1"/>
</dbReference>
<dbReference type="GO" id="GO:0008270">
    <property type="term" value="F:zinc ion binding"/>
    <property type="evidence" value="ECO:0007669"/>
    <property type="project" value="InterPro"/>
</dbReference>
<dbReference type="Proteomes" id="UP000282582">
    <property type="component" value="Unassembled WGS sequence"/>
</dbReference>
<dbReference type="PANTHER" id="PTHR47561">
    <property type="entry name" value="POLYSACCHARIDE DEACETYLASE FAMILY PROTEIN (AFU_ORTHOLOGUE AFUA_6G05030)"/>
    <property type="match status" value="1"/>
</dbReference>
<dbReference type="GO" id="GO:0016810">
    <property type="term" value="F:hydrolase activity, acting on carbon-nitrogen (but not peptide) bonds"/>
    <property type="evidence" value="ECO:0007669"/>
    <property type="project" value="InterPro"/>
</dbReference>
<keyword evidence="4" id="KW-1133">Transmembrane helix</keyword>
<feature type="domain" description="NodB homology" evidence="5">
    <location>
        <begin position="174"/>
        <end position="422"/>
    </location>
</feature>
<dbReference type="GO" id="GO:0003677">
    <property type="term" value="F:DNA binding"/>
    <property type="evidence" value="ECO:0007669"/>
    <property type="project" value="InterPro"/>
</dbReference>
<feature type="transmembrane region" description="Helical" evidence="4">
    <location>
        <begin position="787"/>
        <end position="810"/>
    </location>
</feature>
<dbReference type="VEuPathDB" id="FungiDB:BTJ68_01229"/>
<dbReference type="VEuPathDB" id="FungiDB:BTJ68_00407"/>
<proteinExistence type="predicted"/>
<feature type="compositionally biased region" description="Low complexity" evidence="3">
    <location>
        <begin position="434"/>
        <end position="443"/>
    </location>
</feature>
<comment type="subcellular location">
    <subcellularLocation>
        <location evidence="1">Membrane</location>
        <topology evidence="1">Multi-pass membrane protein</topology>
    </subcellularLocation>
</comment>
<keyword evidence="2" id="KW-0539">Nucleus</keyword>
<feature type="region of interest" description="Disordered" evidence="3">
    <location>
        <begin position="433"/>
        <end position="457"/>
    </location>
</feature>
<keyword evidence="4" id="KW-0812">Transmembrane</keyword>
<feature type="transmembrane region" description="Helical" evidence="4">
    <location>
        <begin position="555"/>
        <end position="572"/>
    </location>
</feature>
<feature type="transmembrane region" description="Helical" evidence="4">
    <location>
        <begin position="667"/>
        <end position="687"/>
    </location>
</feature>
<evidence type="ECO:0000313" key="7">
    <source>
        <dbReference type="Proteomes" id="UP000282582"/>
    </source>
</evidence>
<dbReference type="Pfam" id="PF07690">
    <property type="entry name" value="MFS_1"/>
    <property type="match status" value="1"/>
</dbReference>
<feature type="compositionally biased region" description="Basic and acidic residues" evidence="3">
    <location>
        <begin position="725"/>
        <end position="739"/>
    </location>
</feature>
<dbReference type="InterPro" id="IPR011701">
    <property type="entry name" value="MFS"/>
</dbReference>
<dbReference type="InterPro" id="IPR002509">
    <property type="entry name" value="NODB_dom"/>
</dbReference>
<evidence type="ECO:0000313" key="6">
    <source>
        <dbReference type="EMBL" id="RMY07478.1"/>
    </source>
</evidence>
<dbReference type="PROSITE" id="PS51677">
    <property type="entry name" value="NODB"/>
    <property type="match status" value="1"/>
</dbReference>
<dbReference type="SUPFAM" id="SSF103473">
    <property type="entry name" value="MFS general substrate transporter"/>
    <property type="match status" value="1"/>
</dbReference>
<feature type="region of interest" description="Disordered" evidence="3">
    <location>
        <begin position="1204"/>
        <end position="1228"/>
    </location>
</feature>
<dbReference type="CDD" id="cd12148">
    <property type="entry name" value="fungal_TF_MHR"/>
    <property type="match status" value="1"/>
</dbReference>
<dbReference type="SUPFAM" id="SSF88713">
    <property type="entry name" value="Glycoside hydrolase/deacetylase"/>
    <property type="match status" value="1"/>
</dbReference>
<dbReference type="GO" id="GO:0005975">
    <property type="term" value="P:carbohydrate metabolic process"/>
    <property type="evidence" value="ECO:0007669"/>
    <property type="project" value="InterPro"/>
</dbReference>
<dbReference type="Gene3D" id="1.20.1250.20">
    <property type="entry name" value="MFS general substrate transporter like domains"/>
    <property type="match status" value="1"/>
</dbReference>
<protein>
    <recommendedName>
        <fullName evidence="5">NodB homology domain-containing protein</fullName>
    </recommendedName>
</protein>
<dbReference type="InterPro" id="IPR036259">
    <property type="entry name" value="MFS_trans_sf"/>
</dbReference>
<dbReference type="Pfam" id="PF01522">
    <property type="entry name" value="Polysacc_deac_1"/>
    <property type="match status" value="1"/>
</dbReference>
<dbReference type="InterPro" id="IPR007219">
    <property type="entry name" value="XnlR_reg_dom"/>
</dbReference>
<feature type="transmembrane region" description="Helical" evidence="4">
    <location>
        <begin position="511"/>
        <end position="535"/>
    </location>
</feature>
<evidence type="ECO:0000256" key="2">
    <source>
        <dbReference type="ARBA" id="ARBA00023242"/>
    </source>
</evidence>
<comment type="caution">
    <text evidence="6">The sequence shown here is derived from an EMBL/GenBank/DDBJ whole genome shotgun (WGS) entry which is preliminary data.</text>
</comment>
<sequence length="1649" mass="184566">MLKVQHTHPIAWMQSTVAILAYVDNDAYDLMRRNETNGRWLRELILQYLQVGMAEPSCMYLHEDLIGPDFGDWSLSKRIRLRPLLIRSLKERSCKKRKTTQRLYGLFLAGKSTLRPELKPWGQSYREADDPNSAYLKWYFIFHCNMPKRILCSYGVDLDAVAGWLGSYGGEDSPSDISRGLFAGTHGTRRMLRLFEKYNIKATWFIPGHTLETFPEECAMVRDAGHEIGLHGYSHENPTDMTIEQQRDVLTKTIDLLTKFCGKSPRGSVAPWWETSREGVDLLLNSGVEYDHSMSHNDCHMYWLRTGDKWTKIDYAQKAETWMKPLEKGSETSLVEIPANCLPPMLFIKSVPNSHGWVNPRDVEDLWRDHFDYFYREMADDPNEICVFPITVHPDVSGRPHVLLMHERLIEYINSHEGVEWVTMEQMCDEFKKQQASSSSAQATRTNPTSSIIADEPMSSGDLAVPGTIRLIDAAGVIPAAHGSGQKEIVLVPRPTDNPNDPLRWSKARKVTAIIIAMAWCFFIGAMISGLSPAYNLIEEDTGISVADLSTGNGLMYLFMGWGAVVTQRIALDYGRRVTLVASAILVTAMTIWTAFVRSKGEFFANRVLLGTFTSPQETLMELIVGDLYFTHERGSYLSLYAWSLFAGAFLSPVAAGYVADELGWRWIQYILTMIGVGLALVTFLGFEETMFHRIPDMFSGGDGIEEPVAEIRMEQLSHDIEGRGLQKGNVDKPRKTSEEGSPPSIQATPFAAAETSRTFMESLKLWGYRHPDQPSSFGAIILPFKLLFRFPVVFVSGLLVGGILSWYNVLSGSLALVLGNPPYNFSADSVGLTYLASLVGVSIGCLISGWASDKLAVFMARRNNGVMEPEQRLWICSLALLIHPVGCLLYGVGASYHIHWFAVVFGQGMICVTLPMGSTLAYTLAGHEELSAAQGGSLDTDSGGLSEQISIRNVAADTGTVHNTSCLAQMTDHHPRAQSPIRHAAPGTSNLNPHDGILPHEHNHLDLSTQLLDDNFDFDTCLRDFTGFLDGVGLPIEWSPFQEDLQPTFTEPEENRQQSVSTRAGTPFGSWLPSAPTGNGLTDVVYEKATHRIAPEKRPFQVTEEQRSMLKGTIQCFSYLLDPSFRLPSRHALTRYVTSFFEGFHPHMPFIHLPTWQILDHPADLVFGIAAVGAQYCFERKVSEQLFCAGKALLMNSLRTKNDKLSSSTRPTTAMAQSQSNMNAPDSSVKNAATIETVQALIVLMAFATWEPQETFVQESFVLQGVLAQVAREVGLTEETNIPLQPPTLHNGDSHSTHDREWRLWAAEESIRRTKLIAFTFLHTHSIAYNVYPVLRSNEVNLRLPCSTKEWNAPNAALWDELRRAQRPQLLFQEALSLLLRNRDDASPLEPIPTPLGNYVLLHGLLQRIHILRDLSVPIMSKTAALPIEEIKKLEHGLRSWTSGWQQAPESSLDPNNENGPIPFTSSALLALAYVRIHLHLGPYRSLGTRDPEVIARSLSQCPEVSRSDDIATALLYAVHMLGIPVRLGVDRVARSQAFFWSVRHSIASLDCAVLLSKWLTTVSITVGQVALSESEERILHWVKCIVEEAYATVDFDKPWTNANDMHTPKALSIGVLQIWTHFFMSNRQWPFINIIGQGLKKYSDMLR</sequence>
<feature type="transmembrane region" description="Helical" evidence="4">
    <location>
        <begin position="874"/>
        <end position="893"/>
    </location>
</feature>
<evidence type="ECO:0000256" key="1">
    <source>
        <dbReference type="ARBA" id="ARBA00004141"/>
    </source>
</evidence>
<dbReference type="GO" id="GO:0016020">
    <property type="term" value="C:membrane"/>
    <property type="evidence" value="ECO:0007669"/>
    <property type="project" value="UniProtKB-SubCell"/>
</dbReference>
<dbReference type="GO" id="GO:0022857">
    <property type="term" value="F:transmembrane transporter activity"/>
    <property type="evidence" value="ECO:0007669"/>
    <property type="project" value="InterPro"/>
</dbReference>